<organism evidence="1 2">
    <name type="scientific">Hypsibius exemplaris</name>
    <name type="common">Freshwater tardigrade</name>
    <dbReference type="NCBI Taxonomy" id="2072580"/>
    <lineage>
        <taxon>Eukaryota</taxon>
        <taxon>Metazoa</taxon>
        <taxon>Ecdysozoa</taxon>
        <taxon>Tardigrada</taxon>
        <taxon>Eutardigrada</taxon>
        <taxon>Parachela</taxon>
        <taxon>Hypsibioidea</taxon>
        <taxon>Hypsibiidae</taxon>
        <taxon>Hypsibius</taxon>
    </lineage>
</organism>
<comment type="caution">
    <text evidence="1">The sequence shown here is derived from an EMBL/GenBank/DDBJ whole genome shotgun (WGS) entry which is preliminary data.</text>
</comment>
<reference evidence="2" key="1">
    <citation type="submission" date="2017-01" db="EMBL/GenBank/DDBJ databases">
        <title>Comparative genomics of anhydrobiosis in the tardigrade Hypsibius dujardini.</title>
        <authorList>
            <person name="Yoshida Y."/>
            <person name="Koutsovoulos G."/>
            <person name="Laetsch D."/>
            <person name="Stevens L."/>
            <person name="Kumar S."/>
            <person name="Horikawa D."/>
            <person name="Ishino K."/>
            <person name="Komine S."/>
            <person name="Tomita M."/>
            <person name="Blaxter M."/>
            <person name="Arakawa K."/>
        </authorList>
    </citation>
    <scope>NUCLEOTIDE SEQUENCE [LARGE SCALE GENOMIC DNA]</scope>
    <source>
        <strain evidence="2">Z151</strain>
    </source>
</reference>
<dbReference type="EMBL" id="MTYJ01000025">
    <property type="protein sequence ID" value="OQV21220.1"/>
    <property type="molecule type" value="Genomic_DNA"/>
</dbReference>
<accession>A0A1W0X188</accession>
<proteinExistence type="predicted"/>
<dbReference type="OrthoDB" id="10473516at2759"/>
<keyword evidence="2" id="KW-1185">Reference proteome</keyword>
<protein>
    <submittedName>
        <fullName evidence="1">Uncharacterized protein</fullName>
    </submittedName>
</protein>
<gene>
    <name evidence="1" type="ORF">BV898_04977</name>
</gene>
<evidence type="ECO:0000313" key="2">
    <source>
        <dbReference type="Proteomes" id="UP000192578"/>
    </source>
</evidence>
<dbReference type="Proteomes" id="UP000192578">
    <property type="component" value="Unassembled WGS sequence"/>
</dbReference>
<sequence length="148" mass="16615">MVTSEHPRFGLMPTGPAYDVAIEQAKRLYPEALQVWNIIRRFQVYLPGVFPCDAASVEMQAVAGRMTAMVGQLEGFTVLLCPGEVLDNCKQYFANFKQLRNFQVQLSGQKSIEPSLCENSEVAMPLFDYILNPCPKPDTSTCMENERS</sequence>
<evidence type="ECO:0000313" key="1">
    <source>
        <dbReference type="EMBL" id="OQV21220.1"/>
    </source>
</evidence>
<name>A0A1W0X188_HYPEX</name>
<dbReference type="AlphaFoldDB" id="A0A1W0X188"/>